<dbReference type="Proteomes" id="UP001589858">
    <property type="component" value="Unassembled WGS sequence"/>
</dbReference>
<feature type="domain" description="Serine aminopeptidase S33" evidence="1">
    <location>
        <begin position="65"/>
        <end position="173"/>
    </location>
</feature>
<accession>A0ABV6S5A7</accession>
<proteinExistence type="predicted"/>
<evidence type="ECO:0000259" key="1">
    <source>
        <dbReference type="Pfam" id="PF12146"/>
    </source>
</evidence>
<organism evidence="2 3">
    <name type="scientific">Novosphingobium clariflavum</name>
    <dbReference type="NCBI Taxonomy" id="2029884"/>
    <lineage>
        <taxon>Bacteria</taxon>
        <taxon>Pseudomonadati</taxon>
        <taxon>Pseudomonadota</taxon>
        <taxon>Alphaproteobacteria</taxon>
        <taxon>Sphingomonadales</taxon>
        <taxon>Sphingomonadaceae</taxon>
        <taxon>Novosphingobium</taxon>
    </lineage>
</organism>
<evidence type="ECO:0000313" key="3">
    <source>
        <dbReference type="Proteomes" id="UP001589858"/>
    </source>
</evidence>
<name>A0ABV6S5A7_9SPHN</name>
<gene>
    <name evidence="2" type="ORF">ACFFF8_07430</name>
</gene>
<dbReference type="PANTHER" id="PTHR12277">
    <property type="entry name" value="ALPHA/BETA HYDROLASE DOMAIN-CONTAINING PROTEIN"/>
    <property type="match status" value="1"/>
</dbReference>
<dbReference type="RefSeq" id="WP_267219519.1">
    <property type="nucleotide sequence ID" value="NZ_JAPCWC010000004.1"/>
</dbReference>
<dbReference type="EMBL" id="JBHLTM010000027">
    <property type="protein sequence ID" value="MFC0684422.1"/>
    <property type="molecule type" value="Genomic_DNA"/>
</dbReference>
<protein>
    <submittedName>
        <fullName evidence="2">Alpha/beta hydrolase</fullName>
    </submittedName>
</protein>
<dbReference type="PANTHER" id="PTHR12277:SF81">
    <property type="entry name" value="PROTEIN ABHD13"/>
    <property type="match status" value="1"/>
</dbReference>
<dbReference type="GO" id="GO:0016787">
    <property type="term" value="F:hydrolase activity"/>
    <property type="evidence" value="ECO:0007669"/>
    <property type="project" value="UniProtKB-KW"/>
</dbReference>
<evidence type="ECO:0000313" key="2">
    <source>
        <dbReference type="EMBL" id="MFC0684422.1"/>
    </source>
</evidence>
<reference evidence="2 3" key="1">
    <citation type="submission" date="2024-09" db="EMBL/GenBank/DDBJ databases">
        <authorList>
            <person name="Sun Q."/>
            <person name="Mori K."/>
        </authorList>
    </citation>
    <scope>NUCLEOTIDE SEQUENCE [LARGE SCALE GENOMIC DNA]</scope>
    <source>
        <strain evidence="2 3">CICC 11035S</strain>
    </source>
</reference>
<dbReference type="InterPro" id="IPR029058">
    <property type="entry name" value="AB_hydrolase_fold"/>
</dbReference>
<sequence>MLAALLVILGLYAAVVLALFVMQRAILYPAPKGPSQIPSGFEKAALHTSDGLALTAAWHPAPQGKPTVLFFHGNGDSLPGGAVATRALKEAGYGLLLADYRGYAGNPGKPTEAGLIADGHAALAFLAERGIPARSLVFMGASLGTGVATRLASETPPAALVLVSPFTSLPDAGVAALPWAPARLLMRDRFDSIGSMPEVKAPVLVLHARDDRVIPFLQGEALERAARDGHLIPFDTYGHQLQFTPPAQGAVLDWLTSKGL</sequence>
<keyword evidence="2" id="KW-0378">Hydrolase</keyword>
<comment type="caution">
    <text evidence="2">The sequence shown here is derived from an EMBL/GenBank/DDBJ whole genome shotgun (WGS) entry which is preliminary data.</text>
</comment>
<dbReference type="Pfam" id="PF12146">
    <property type="entry name" value="Hydrolase_4"/>
    <property type="match status" value="1"/>
</dbReference>
<dbReference type="InterPro" id="IPR022742">
    <property type="entry name" value="Hydrolase_4"/>
</dbReference>
<dbReference type="Gene3D" id="3.40.50.1820">
    <property type="entry name" value="alpha/beta hydrolase"/>
    <property type="match status" value="1"/>
</dbReference>
<keyword evidence="3" id="KW-1185">Reference proteome</keyword>
<dbReference type="SUPFAM" id="SSF53474">
    <property type="entry name" value="alpha/beta-Hydrolases"/>
    <property type="match status" value="1"/>
</dbReference>